<feature type="domain" description="Rhodanese" evidence="3">
    <location>
        <begin position="280"/>
        <end position="359"/>
    </location>
</feature>
<proteinExistence type="inferred from homology"/>
<feature type="transmembrane region" description="Helical" evidence="2">
    <location>
        <begin position="41"/>
        <end position="59"/>
    </location>
</feature>
<geneLocation type="chloroplast" evidence="4"/>
<keyword evidence="2" id="KW-0472">Membrane</keyword>
<keyword evidence="2" id="KW-1133">Transmembrane helix</keyword>
<dbReference type="GO" id="GO:0008641">
    <property type="term" value="F:ubiquitin-like modifier activating enzyme activity"/>
    <property type="evidence" value="ECO:0007669"/>
    <property type="project" value="InterPro"/>
</dbReference>
<dbReference type="CDD" id="cd00757">
    <property type="entry name" value="ThiF_MoeB_HesA_family"/>
    <property type="match status" value="1"/>
</dbReference>
<dbReference type="InterPro" id="IPR036873">
    <property type="entry name" value="Rhodanese-like_dom_sf"/>
</dbReference>
<comment type="similarity">
    <text evidence="1">Belongs to the HesA/MoeB/ThiF family.</text>
</comment>
<dbReference type="Pfam" id="PF00899">
    <property type="entry name" value="ThiF"/>
    <property type="match status" value="1"/>
</dbReference>
<dbReference type="InterPro" id="IPR035985">
    <property type="entry name" value="Ubiquitin-activating_enz"/>
</dbReference>
<evidence type="ECO:0000259" key="3">
    <source>
        <dbReference type="PROSITE" id="PS50206"/>
    </source>
</evidence>
<dbReference type="GO" id="GO:0005829">
    <property type="term" value="C:cytosol"/>
    <property type="evidence" value="ECO:0007669"/>
    <property type="project" value="TreeGrafter"/>
</dbReference>
<dbReference type="GO" id="GO:0004792">
    <property type="term" value="F:thiosulfate-cyanide sulfurtransferase activity"/>
    <property type="evidence" value="ECO:0007669"/>
    <property type="project" value="TreeGrafter"/>
</dbReference>
<accession>A0A6M3WW49</accession>
<keyword evidence="2" id="KW-0812">Transmembrane</keyword>
<keyword evidence="4" id="KW-0934">Plastid</keyword>
<evidence type="ECO:0000313" key="4">
    <source>
        <dbReference type="EMBL" id="QJH88364.1"/>
    </source>
</evidence>
<dbReference type="GO" id="GO:0008146">
    <property type="term" value="F:sulfotransferase activity"/>
    <property type="evidence" value="ECO:0007669"/>
    <property type="project" value="TreeGrafter"/>
</dbReference>
<dbReference type="FunFam" id="3.40.50.720:FF:000080">
    <property type="entry name" value="Thiazole biosynthesis adenylyltransferase ThiF"/>
    <property type="match status" value="1"/>
</dbReference>
<dbReference type="InterPro" id="IPR000594">
    <property type="entry name" value="ThiF_NAD_FAD-bd"/>
</dbReference>
<gene>
    <name evidence="4" type="primary">moeB</name>
</gene>
<dbReference type="SUPFAM" id="SSF69572">
    <property type="entry name" value="Activating enzymes of the ubiquitin-like proteins"/>
    <property type="match status" value="1"/>
</dbReference>
<keyword evidence="4" id="KW-0150">Chloroplast</keyword>
<dbReference type="Pfam" id="PF00581">
    <property type="entry name" value="Rhodanese"/>
    <property type="match status" value="1"/>
</dbReference>
<dbReference type="PANTHER" id="PTHR10953">
    <property type="entry name" value="UBIQUITIN-ACTIVATING ENZYME E1"/>
    <property type="match status" value="1"/>
</dbReference>
<sequence length="362" mass="41642">MLNPRSKQINLIDNEYKLYSRQLIINEIGIEGQKRLKSAKILFIGAGALAAPALIYLAASGIGNIGIIDKDAVAISNLHRQIIYNHYHLNKNKVDSAKKVIHNINPLCHVTTYNEYLSDLNSINIIRHYDIIIDSCDNIATRYIIDSACYKLHKIHIYGAVEQFQGHVSVFNYKNGPRYKDLYPKYLNIQSYKCQLTGILGVLPGIIGILQSTETIKIILGLGEVLNGYLLTYNCLRLSFKKISITTYYKLKKKEGIKLNKDKNNKIISLNNLRKTTSKYSNRFLIIDVRQAHEFHLQHIQRSINIPIIQLKSQRTMAFIRYSCIRRTIVIYCSNKSRSLLASKILELNKINYHILNQEFKE</sequence>
<dbReference type="InterPro" id="IPR001763">
    <property type="entry name" value="Rhodanese-like_dom"/>
</dbReference>
<protein>
    <submittedName>
        <fullName evidence="4">MoeB</fullName>
    </submittedName>
</protein>
<dbReference type="GO" id="GO:0016779">
    <property type="term" value="F:nucleotidyltransferase activity"/>
    <property type="evidence" value="ECO:0007669"/>
    <property type="project" value="TreeGrafter"/>
</dbReference>
<dbReference type="Gene3D" id="3.40.50.720">
    <property type="entry name" value="NAD(P)-binding Rossmann-like Domain"/>
    <property type="match status" value="1"/>
</dbReference>
<dbReference type="AlphaFoldDB" id="A0A6M3WW49"/>
<dbReference type="PANTHER" id="PTHR10953:SF102">
    <property type="entry name" value="ADENYLYLTRANSFERASE AND SULFURTRANSFERASE MOCS3"/>
    <property type="match status" value="1"/>
</dbReference>
<dbReference type="EMBL" id="MT117916">
    <property type="protein sequence ID" value="QJH88364.1"/>
    <property type="molecule type" value="Genomic_DNA"/>
</dbReference>
<dbReference type="PROSITE" id="PS50206">
    <property type="entry name" value="RHODANESE_3"/>
    <property type="match status" value="1"/>
</dbReference>
<dbReference type="InterPro" id="IPR045886">
    <property type="entry name" value="ThiF/MoeB/HesA"/>
</dbReference>
<organism evidence="4">
    <name type="scientific">Pterocladia lucida</name>
    <name type="common">Red seaweed</name>
    <name type="synonym">Fucus lucidus</name>
    <dbReference type="NCBI Taxonomy" id="31408"/>
    <lineage>
        <taxon>Eukaryota</taxon>
        <taxon>Rhodophyta</taxon>
        <taxon>Florideophyceae</taxon>
        <taxon>Rhodymeniophycidae</taxon>
        <taxon>Gelidiales</taxon>
        <taxon>Pterocladiaceae</taxon>
        <taxon>Pterocladia</taxon>
    </lineage>
</organism>
<evidence type="ECO:0000256" key="1">
    <source>
        <dbReference type="ARBA" id="ARBA00009919"/>
    </source>
</evidence>
<dbReference type="CDD" id="cd00158">
    <property type="entry name" value="RHOD"/>
    <property type="match status" value="1"/>
</dbReference>
<reference evidence="4" key="1">
    <citation type="journal article" date="2020" name="J. Phycol.">
        <title>The Organelle Genomes in the Photosynthetic Red Algal Parasite Pterocladiophila hemisphaerica (Florideophyceae, Rhodophyta) Have Elevated Substitution Rates and Extreme Gene Loss in the Plastid Genome.</title>
        <authorList>
            <person name="Preuss M."/>
            <person name="Verbruggen H."/>
            <person name="Zuccarello G.C."/>
        </authorList>
    </citation>
    <scope>NUCLEOTIDE SEQUENCE</scope>
</reference>
<evidence type="ECO:0000256" key="2">
    <source>
        <dbReference type="SAM" id="Phobius"/>
    </source>
</evidence>
<name>A0A6M3WW49_PTELU</name>
<dbReference type="Gene3D" id="3.40.250.10">
    <property type="entry name" value="Rhodanese-like domain"/>
    <property type="match status" value="1"/>
</dbReference>